<proteinExistence type="predicted"/>
<dbReference type="GO" id="GO:0001731">
    <property type="term" value="P:formation of translation preinitiation complex"/>
    <property type="evidence" value="ECO:0007669"/>
    <property type="project" value="InterPro"/>
</dbReference>
<dbReference type="InterPro" id="IPR015947">
    <property type="entry name" value="PUA-like_sf"/>
</dbReference>
<dbReference type="InterPro" id="IPR057429">
    <property type="entry name" value="WH_eIF2D"/>
</dbReference>
<dbReference type="SUPFAM" id="SSF88697">
    <property type="entry name" value="PUA domain-like"/>
    <property type="match status" value="1"/>
</dbReference>
<evidence type="ECO:0000256" key="1">
    <source>
        <dbReference type="SAM" id="MobiDB-lite"/>
    </source>
</evidence>
<dbReference type="InterPro" id="IPR048248">
    <property type="entry name" value="PUA_eIF2d-like"/>
</dbReference>
<feature type="region of interest" description="Disordered" evidence="1">
    <location>
        <begin position="37"/>
        <end position="61"/>
    </location>
</feature>
<feature type="region of interest" description="Disordered" evidence="1">
    <location>
        <begin position="415"/>
        <end position="437"/>
    </location>
</feature>
<organism evidence="3 4">
    <name type="scientific">Orbilia oligospora</name>
    <name type="common">Nematode-trapping fungus</name>
    <name type="synonym">Arthrobotrys oligospora</name>
    <dbReference type="NCBI Taxonomy" id="2813651"/>
    <lineage>
        <taxon>Eukaryota</taxon>
        <taxon>Fungi</taxon>
        <taxon>Dikarya</taxon>
        <taxon>Ascomycota</taxon>
        <taxon>Pezizomycotina</taxon>
        <taxon>Orbiliomycetes</taxon>
        <taxon>Orbiliales</taxon>
        <taxon>Orbiliaceae</taxon>
        <taxon>Orbilia</taxon>
    </lineage>
</organism>
<dbReference type="InterPro" id="IPR036877">
    <property type="entry name" value="SUI1_dom_sf"/>
</dbReference>
<dbReference type="AlphaFoldDB" id="A0A7C8RBI3"/>
<dbReference type="Pfam" id="PF25304">
    <property type="entry name" value="WHD_eIF2D"/>
    <property type="match status" value="1"/>
</dbReference>
<dbReference type="Gene3D" id="3.10.400.20">
    <property type="match status" value="1"/>
</dbReference>
<dbReference type="PROSITE" id="PS50296">
    <property type="entry name" value="SUI1"/>
    <property type="match status" value="1"/>
</dbReference>
<evidence type="ECO:0000313" key="3">
    <source>
        <dbReference type="EMBL" id="KAF3283129.1"/>
    </source>
</evidence>
<feature type="region of interest" description="Disordered" evidence="1">
    <location>
        <begin position="274"/>
        <end position="300"/>
    </location>
</feature>
<dbReference type="PANTHER" id="PTHR12217">
    <property type="entry name" value="EUKARYOTIC TRANSLATION INITIATION FACTOR 2D"/>
    <property type="match status" value="1"/>
</dbReference>
<accession>A0A7C8RBI3</accession>
<dbReference type="OrthoDB" id="199771at2759"/>
<evidence type="ECO:0000313" key="4">
    <source>
        <dbReference type="Proteomes" id="UP000474640"/>
    </source>
</evidence>
<comment type="caution">
    <text evidence="3">The sequence shown here is derived from an EMBL/GenBank/DDBJ whole genome shotgun (WGS) entry which is preliminary data.</text>
</comment>
<dbReference type="PROSITE" id="PS50890">
    <property type="entry name" value="PUA"/>
    <property type="match status" value="1"/>
</dbReference>
<dbReference type="EMBL" id="JAABOJ010000011">
    <property type="protein sequence ID" value="KAF3283129.1"/>
    <property type="molecule type" value="Genomic_DNA"/>
</dbReference>
<dbReference type="PANTHER" id="PTHR12217:SF4">
    <property type="entry name" value="EUKARYOTIC TRANSLATION INITIATION FACTOR 2D"/>
    <property type="match status" value="1"/>
</dbReference>
<feature type="domain" description="SUI1" evidence="2">
    <location>
        <begin position="564"/>
        <end position="641"/>
    </location>
</feature>
<dbReference type="CDD" id="cd11608">
    <property type="entry name" value="eIF2D_C"/>
    <property type="match status" value="1"/>
</dbReference>
<sequence>MFKKKPTVKPAAPIRSSDRRKLVTGIITDFNIPLPSTASTTNTAAAEPTPEEPTAGSSTNNTIDPAVTALRNALLPESTVAAKFTTTLGPQLSPVNGIIYSGVHHDSTILTDGKTRPLWVKSDEGWFPSVYTCWEAVKYEVLPVVYTHDAVMEKVYGGADLMMPGVFGVSRPGGDGGVKAGEIVGVADYKKENVVLAVGVAETDIESGGGRGGKGKAVRVLHWVGDELWGLGGSGVNPPEILEVATTTAADVAGEVEGQDGGVSLEGLSIGEEVVGESSKSAEKRVEKEESDDEPAFPDMTTNEIDSAFRDALIYSLHAILNSPERVSNAHHSLNFPLPSSYVLANLIIPKLPNTQNPNYSIQKTSWKKIQKMLKQMDKEDLLKIKERGGDVFVYAVNWDSPRLANFTPYPIVTPKPKKKPVDESTVGPSSSSSSGSSTAIKVVELYKPPAKLNVLYEAAGVSSKAFYTSSQVRDTLYKYFTSPTPSDPSETLVSSTNARMVTLNPLLSNLLLDDTKDARLLHSGSATRDLLAERFLRLHQQYYTIISPSGEESKPKSGQPPKITITLESRQGKKVVTRIKGLEVFGVDVGKFMDELKSVAASSVTKGPIEGGGKAAEGLVEVMVQGDKSAEVDKLLVKAGIRKADVVVDNKLKKKK</sequence>
<dbReference type="InterPro" id="IPR039759">
    <property type="entry name" value="eIF2D_SUI1"/>
</dbReference>
<dbReference type="Pfam" id="PF26292">
    <property type="entry name" value="PUA_elF2D"/>
    <property type="match status" value="1"/>
</dbReference>
<feature type="compositionally biased region" description="Low complexity" evidence="1">
    <location>
        <begin position="37"/>
        <end position="59"/>
    </location>
</feature>
<dbReference type="CDD" id="cd21156">
    <property type="entry name" value="PUA_eIF2d-like"/>
    <property type="match status" value="1"/>
</dbReference>
<dbReference type="InterPro" id="IPR039757">
    <property type="entry name" value="EIF2D"/>
</dbReference>
<dbReference type="Proteomes" id="UP000474640">
    <property type="component" value="Unassembled WGS sequence"/>
</dbReference>
<name>A0A7C8RBI3_ORBOL</name>
<protein>
    <recommendedName>
        <fullName evidence="2">SUI1 domain-containing protein</fullName>
    </recommendedName>
</protein>
<dbReference type="InterPro" id="IPR001950">
    <property type="entry name" value="SUI1"/>
</dbReference>
<gene>
    <name evidence="3" type="ORF">TWF970_001114</name>
</gene>
<dbReference type="Gene3D" id="3.30.780.10">
    <property type="entry name" value="SUI1-like domain"/>
    <property type="match status" value="1"/>
</dbReference>
<reference evidence="3 4" key="1">
    <citation type="submission" date="2020-01" db="EMBL/GenBank/DDBJ databases">
        <authorList>
            <person name="Palmer J.M."/>
        </authorList>
    </citation>
    <scope>NUCLEOTIDE SEQUENCE [LARGE SCALE GENOMIC DNA]</scope>
    <source>
        <strain evidence="3 4">TWF970</strain>
    </source>
</reference>
<dbReference type="Pfam" id="PF01253">
    <property type="entry name" value="SUI1"/>
    <property type="match status" value="1"/>
</dbReference>
<dbReference type="SUPFAM" id="SSF55159">
    <property type="entry name" value="eIF1-like"/>
    <property type="match status" value="1"/>
</dbReference>
<dbReference type="GO" id="GO:0003743">
    <property type="term" value="F:translation initiation factor activity"/>
    <property type="evidence" value="ECO:0007669"/>
    <property type="project" value="InterPro"/>
</dbReference>
<evidence type="ECO:0000259" key="2">
    <source>
        <dbReference type="PROSITE" id="PS50296"/>
    </source>
</evidence>